<name>A0A4Y7Q1D9_9AGAM</name>
<dbReference type="OrthoDB" id="3266227at2759"/>
<keyword evidence="3" id="KW-1185">Reference proteome</keyword>
<dbReference type="AlphaFoldDB" id="A0A4Y7Q1D9"/>
<sequence length="216" mass="23851">MAATCLIALHVRRLTNKSLSLGRPTGFIGVASLSHPSNAMSIDPGAYTIQKVMHGNFAVQQGTWVVGYANYTKASMIDEGVDLGKVWSISCLENGKYTIRNLETNDYAASLKYPTPRGEHHRKTGSASMGHQRNSCQREICSLADGELNTPISLRDKPNTPANQWELTKVDLWAVVGALRTKLAELRWENSRLAEENSTKKDGNSHKGRREGCFCM</sequence>
<organism evidence="2 3">
    <name type="scientific">Rickenella mellea</name>
    <dbReference type="NCBI Taxonomy" id="50990"/>
    <lineage>
        <taxon>Eukaryota</taxon>
        <taxon>Fungi</taxon>
        <taxon>Dikarya</taxon>
        <taxon>Basidiomycota</taxon>
        <taxon>Agaricomycotina</taxon>
        <taxon>Agaricomycetes</taxon>
        <taxon>Hymenochaetales</taxon>
        <taxon>Rickenellaceae</taxon>
        <taxon>Rickenella</taxon>
    </lineage>
</organism>
<proteinExistence type="predicted"/>
<dbReference type="EMBL" id="ML170183">
    <property type="protein sequence ID" value="TDL21048.1"/>
    <property type="molecule type" value="Genomic_DNA"/>
</dbReference>
<dbReference type="VEuPathDB" id="FungiDB:BD410DRAFT_804482"/>
<reference evidence="2 3" key="1">
    <citation type="submission" date="2018-06" db="EMBL/GenBank/DDBJ databases">
        <title>A transcriptomic atlas of mushroom development highlights an independent origin of complex multicellularity.</title>
        <authorList>
            <consortium name="DOE Joint Genome Institute"/>
            <person name="Krizsan K."/>
            <person name="Almasi E."/>
            <person name="Merenyi Z."/>
            <person name="Sahu N."/>
            <person name="Viragh M."/>
            <person name="Koszo T."/>
            <person name="Mondo S."/>
            <person name="Kiss B."/>
            <person name="Balint B."/>
            <person name="Kues U."/>
            <person name="Barry K."/>
            <person name="Hegedus J.C."/>
            <person name="Henrissat B."/>
            <person name="Johnson J."/>
            <person name="Lipzen A."/>
            <person name="Ohm R."/>
            <person name="Nagy I."/>
            <person name="Pangilinan J."/>
            <person name="Yan J."/>
            <person name="Xiong Y."/>
            <person name="Grigoriev I.V."/>
            <person name="Hibbett D.S."/>
            <person name="Nagy L.G."/>
        </authorList>
    </citation>
    <scope>NUCLEOTIDE SEQUENCE [LARGE SCALE GENOMIC DNA]</scope>
    <source>
        <strain evidence="2 3">SZMC22713</strain>
    </source>
</reference>
<evidence type="ECO:0000256" key="1">
    <source>
        <dbReference type="SAM" id="MobiDB-lite"/>
    </source>
</evidence>
<feature type="compositionally biased region" description="Basic and acidic residues" evidence="1">
    <location>
        <begin position="193"/>
        <end position="205"/>
    </location>
</feature>
<accession>A0A4Y7Q1D9</accession>
<evidence type="ECO:0000313" key="2">
    <source>
        <dbReference type="EMBL" id="TDL21048.1"/>
    </source>
</evidence>
<evidence type="ECO:0000313" key="3">
    <source>
        <dbReference type="Proteomes" id="UP000294933"/>
    </source>
</evidence>
<feature type="region of interest" description="Disordered" evidence="1">
    <location>
        <begin position="193"/>
        <end position="216"/>
    </location>
</feature>
<protein>
    <recommendedName>
        <fullName evidence="4">Ricin B lectin domain-containing protein</fullName>
    </recommendedName>
</protein>
<gene>
    <name evidence="2" type="ORF">BD410DRAFT_804482</name>
</gene>
<dbReference type="Proteomes" id="UP000294933">
    <property type="component" value="Unassembled WGS sequence"/>
</dbReference>
<evidence type="ECO:0008006" key="4">
    <source>
        <dbReference type="Google" id="ProtNLM"/>
    </source>
</evidence>